<keyword evidence="1" id="KW-0732">Signal</keyword>
<feature type="signal peptide" evidence="1">
    <location>
        <begin position="1"/>
        <end position="23"/>
    </location>
</feature>
<evidence type="ECO:0000313" key="2">
    <source>
        <dbReference type="EMBL" id="PZV34821.1"/>
    </source>
</evidence>
<dbReference type="PROSITE" id="PS51257">
    <property type="entry name" value="PROKAR_LIPOPROTEIN"/>
    <property type="match status" value="1"/>
</dbReference>
<evidence type="ECO:0000256" key="1">
    <source>
        <dbReference type="SAM" id="SignalP"/>
    </source>
</evidence>
<evidence type="ECO:0000313" key="3">
    <source>
        <dbReference type="Proteomes" id="UP000248616"/>
    </source>
</evidence>
<gene>
    <name evidence="2" type="ORF">B5V02_30395</name>
</gene>
<dbReference type="Proteomes" id="UP000248616">
    <property type="component" value="Unassembled WGS sequence"/>
</dbReference>
<sequence length="196" mass="21910">MKRLWPFTCFVLTVACAFTGARAQDFDRAPGEDDMAFAKRVVGFSNEADPHTTAVSWNGLQTLFVDYETTDEYPERPLVALQQQSENGYRTIQITVGEQEGGTPDIALGLANADHDPAKELIVILAWPQKHYDVEGTLYEARIFDSPKPGRKALAQLKVSQKFDATCDCSWRDGTTERSRFKTIAAVKAELKRLGY</sequence>
<reference evidence="3" key="1">
    <citation type="submission" date="2017-03" db="EMBL/GenBank/DDBJ databases">
        <authorList>
            <person name="Safronova V.I."/>
            <person name="Sazanova A.L."/>
            <person name="Chirak E.R."/>
        </authorList>
    </citation>
    <scope>NUCLEOTIDE SEQUENCE [LARGE SCALE GENOMIC DNA]</scope>
    <source>
        <strain evidence="3">Ach-343</strain>
    </source>
</reference>
<dbReference type="AlphaFoldDB" id="A0A2W7BXP6"/>
<comment type="caution">
    <text evidence="2">The sequence shown here is derived from an EMBL/GenBank/DDBJ whole genome shotgun (WGS) entry which is preliminary data.</text>
</comment>
<proteinExistence type="predicted"/>
<keyword evidence="3" id="KW-1185">Reference proteome</keyword>
<name>A0A2W7BXP6_9HYPH</name>
<dbReference type="EMBL" id="MZXV01000065">
    <property type="protein sequence ID" value="PZV34821.1"/>
    <property type="molecule type" value="Genomic_DNA"/>
</dbReference>
<protein>
    <submittedName>
        <fullName evidence="2">Uncharacterized protein</fullName>
    </submittedName>
</protein>
<accession>A0A2W7BXP6</accession>
<organism evidence="2 3">
    <name type="scientific">Mesorhizobium kowhaii</name>
    <dbReference type="NCBI Taxonomy" id="1300272"/>
    <lineage>
        <taxon>Bacteria</taxon>
        <taxon>Pseudomonadati</taxon>
        <taxon>Pseudomonadota</taxon>
        <taxon>Alphaproteobacteria</taxon>
        <taxon>Hyphomicrobiales</taxon>
        <taxon>Phyllobacteriaceae</taxon>
        <taxon>Mesorhizobium</taxon>
    </lineage>
</organism>
<feature type="chain" id="PRO_5015839914" evidence="1">
    <location>
        <begin position="24"/>
        <end position="196"/>
    </location>
</feature>